<dbReference type="EMBL" id="JATAAI010000005">
    <property type="protein sequence ID" value="KAK1745551.1"/>
    <property type="molecule type" value="Genomic_DNA"/>
</dbReference>
<keyword evidence="3" id="KW-1185">Reference proteome</keyword>
<dbReference type="AlphaFoldDB" id="A0AAD8YFG5"/>
<dbReference type="Proteomes" id="UP001224775">
    <property type="component" value="Unassembled WGS sequence"/>
</dbReference>
<proteinExistence type="predicted"/>
<comment type="caution">
    <text evidence="2">The sequence shown here is derived from an EMBL/GenBank/DDBJ whole genome shotgun (WGS) entry which is preliminary data.</text>
</comment>
<evidence type="ECO:0000256" key="1">
    <source>
        <dbReference type="SAM" id="Phobius"/>
    </source>
</evidence>
<keyword evidence="1" id="KW-1133">Transmembrane helix</keyword>
<evidence type="ECO:0000313" key="2">
    <source>
        <dbReference type="EMBL" id="KAK1745551.1"/>
    </source>
</evidence>
<feature type="transmembrane region" description="Helical" evidence="1">
    <location>
        <begin position="90"/>
        <end position="109"/>
    </location>
</feature>
<reference evidence="2" key="1">
    <citation type="submission" date="2023-06" db="EMBL/GenBank/DDBJ databases">
        <title>Survivors Of The Sea: Transcriptome response of Skeletonema marinoi to long-term dormancy.</title>
        <authorList>
            <person name="Pinder M.I.M."/>
            <person name="Kourtchenko O."/>
            <person name="Robertson E.K."/>
            <person name="Larsson T."/>
            <person name="Maumus F."/>
            <person name="Osuna-Cruz C.M."/>
            <person name="Vancaester E."/>
            <person name="Stenow R."/>
            <person name="Vandepoele K."/>
            <person name="Ploug H."/>
            <person name="Bruchert V."/>
            <person name="Godhe A."/>
            <person name="Topel M."/>
        </authorList>
    </citation>
    <scope>NUCLEOTIDE SEQUENCE</scope>
    <source>
        <strain evidence="2">R05AC</strain>
    </source>
</reference>
<accession>A0AAD8YFG5</accession>
<organism evidence="2 3">
    <name type="scientific">Skeletonema marinoi</name>
    <dbReference type="NCBI Taxonomy" id="267567"/>
    <lineage>
        <taxon>Eukaryota</taxon>
        <taxon>Sar</taxon>
        <taxon>Stramenopiles</taxon>
        <taxon>Ochrophyta</taxon>
        <taxon>Bacillariophyta</taxon>
        <taxon>Coscinodiscophyceae</taxon>
        <taxon>Thalassiosirophycidae</taxon>
        <taxon>Thalassiosirales</taxon>
        <taxon>Skeletonemataceae</taxon>
        <taxon>Skeletonema</taxon>
        <taxon>Skeletonema marinoi-dohrnii complex</taxon>
    </lineage>
</organism>
<evidence type="ECO:0000313" key="3">
    <source>
        <dbReference type="Proteomes" id="UP001224775"/>
    </source>
</evidence>
<keyword evidence="1" id="KW-0472">Membrane</keyword>
<name>A0AAD8YFG5_9STRA</name>
<keyword evidence="1" id="KW-0812">Transmembrane</keyword>
<sequence>MSSDVASVGGGSMTSKSTLGMYSTRSAASRSRKRKQNKIINWSTILRETFTNLFDLVGDWVYFFAIYSRHYVDGDADEEENNMLVDFENITLVLLFFCILSTFLTLWTIQTTALAACGRKSMCCNCTVPRLSLLGIVLEDLPQFVLTFYIDYNLVGSLSPAAVLNICSSLSALVVRLTSRYEEIQDENIDPKLQPIVEFEM</sequence>
<protein>
    <recommendedName>
        <fullName evidence="4">XK-related protein</fullName>
    </recommendedName>
</protein>
<gene>
    <name evidence="2" type="ORF">QTG54_003475</name>
</gene>
<evidence type="ECO:0008006" key="4">
    <source>
        <dbReference type="Google" id="ProtNLM"/>
    </source>
</evidence>